<reference evidence="2 3" key="1">
    <citation type="submission" date="2015-06" db="EMBL/GenBank/DDBJ databases">
        <title>Draft genome of the ant-associated black yeast Phialophora attae CBS 131958.</title>
        <authorList>
            <person name="Moreno L.F."/>
            <person name="Stielow B.J."/>
            <person name="de Hoog S."/>
            <person name="Vicente V.A."/>
            <person name="Weiss V.A."/>
            <person name="de Vries M."/>
            <person name="Cruz L.M."/>
            <person name="Souza E.M."/>
        </authorList>
    </citation>
    <scope>NUCLEOTIDE SEQUENCE [LARGE SCALE GENOMIC DNA]</scope>
    <source>
        <strain evidence="2 3">CBS 131958</strain>
    </source>
</reference>
<dbReference type="Proteomes" id="UP000038010">
    <property type="component" value="Unassembled WGS sequence"/>
</dbReference>
<dbReference type="InterPro" id="IPR032675">
    <property type="entry name" value="LRR_dom_sf"/>
</dbReference>
<keyword evidence="3" id="KW-1185">Reference proteome</keyword>
<sequence>MASAASSGEDEAELIDFQNLAIGSDSSTVISHHNPPPPERFTPETITFDYNLGDIMSLSVGMFDPGRDKFELQTRPRPSIPFNKANLGRAFASDSLLFNVLPTEILTKVIKFLPAESLNILAVVSRDCRVFARTIQFETRVFDYVNLDLVYHLHREIFAIAQPRTDQLFLGPCIRRLRINTHAAVFNFRHDLDSESRSGQSDEEMPVPFQAALDSFFRDYLPLVCNIIRYALPNLELLEWSDHTRLSGSAWKAILRSPVRHLKLFRVSVNCKTLNEVRALSQAAGASIETLEVELSRDIDTIGKSDEAERTTCYDFTIELLNRCASRLKTLVWSGGFNRGSGTQKPANSCIWQSSDLCHSNTSTAANDFVVNHISHLGNLPALKGFVWRQFVHTPALPIKFLEQNPQLELLSLDNCPGDFLNDLVLPLLASDFTRLTSLELIYDEHCTILSKTALSYISQLKTLVQLHLQLGHQLGWRRTWVVKHRDIRDCVQQLPNLKILALSRDTYDPENSGDSEEYERYYEGWDAYPTDHTEWRLQERHRDDDGDPEARTKFFFEMSHRRRVLQHAYRYVNTFWYKYGPMLDFIYFGEIPMRVRLGYYGYRPIAISERRDDLWTFLHRKFQKEDDSFGSI</sequence>
<evidence type="ECO:0000313" key="2">
    <source>
        <dbReference type="EMBL" id="KPI43948.1"/>
    </source>
</evidence>
<dbReference type="PROSITE" id="PS50181">
    <property type="entry name" value="FBOX"/>
    <property type="match status" value="1"/>
</dbReference>
<dbReference type="InterPro" id="IPR036047">
    <property type="entry name" value="F-box-like_dom_sf"/>
</dbReference>
<organism evidence="2 3">
    <name type="scientific">Cyphellophora attinorum</name>
    <dbReference type="NCBI Taxonomy" id="1664694"/>
    <lineage>
        <taxon>Eukaryota</taxon>
        <taxon>Fungi</taxon>
        <taxon>Dikarya</taxon>
        <taxon>Ascomycota</taxon>
        <taxon>Pezizomycotina</taxon>
        <taxon>Eurotiomycetes</taxon>
        <taxon>Chaetothyriomycetidae</taxon>
        <taxon>Chaetothyriales</taxon>
        <taxon>Cyphellophoraceae</taxon>
        <taxon>Cyphellophora</taxon>
    </lineage>
</organism>
<dbReference type="OrthoDB" id="4227184at2759"/>
<evidence type="ECO:0000259" key="1">
    <source>
        <dbReference type="PROSITE" id="PS50181"/>
    </source>
</evidence>
<dbReference type="SUPFAM" id="SSF81383">
    <property type="entry name" value="F-box domain"/>
    <property type="match status" value="1"/>
</dbReference>
<dbReference type="SUPFAM" id="SSF52047">
    <property type="entry name" value="RNI-like"/>
    <property type="match status" value="1"/>
</dbReference>
<proteinExistence type="predicted"/>
<gene>
    <name evidence="2" type="ORF">AB675_6240</name>
</gene>
<name>A0A0N0NQI5_9EURO</name>
<evidence type="ECO:0000313" key="3">
    <source>
        <dbReference type="Proteomes" id="UP000038010"/>
    </source>
</evidence>
<accession>A0A0N0NQI5</accession>
<dbReference type="Gene3D" id="3.80.10.10">
    <property type="entry name" value="Ribonuclease Inhibitor"/>
    <property type="match status" value="1"/>
</dbReference>
<protein>
    <recommendedName>
        <fullName evidence="1">F-box domain-containing protein</fullName>
    </recommendedName>
</protein>
<feature type="domain" description="F-box" evidence="1">
    <location>
        <begin position="95"/>
        <end position="145"/>
    </location>
</feature>
<dbReference type="GeneID" id="28738398"/>
<dbReference type="EMBL" id="LFJN01000004">
    <property type="protein sequence ID" value="KPI43948.1"/>
    <property type="molecule type" value="Genomic_DNA"/>
</dbReference>
<comment type="caution">
    <text evidence="2">The sequence shown here is derived from an EMBL/GenBank/DDBJ whole genome shotgun (WGS) entry which is preliminary data.</text>
</comment>
<dbReference type="InterPro" id="IPR001810">
    <property type="entry name" value="F-box_dom"/>
</dbReference>
<dbReference type="RefSeq" id="XP_018003911.1">
    <property type="nucleotide sequence ID" value="XM_018146518.1"/>
</dbReference>
<dbReference type="AlphaFoldDB" id="A0A0N0NQI5"/>
<dbReference type="VEuPathDB" id="FungiDB:AB675_6240"/>
<dbReference type="Pfam" id="PF00646">
    <property type="entry name" value="F-box"/>
    <property type="match status" value="1"/>
</dbReference>